<dbReference type="EMBL" id="SRLO01000212">
    <property type="protein sequence ID" value="TNN66929.1"/>
    <property type="molecule type" value="Genomic_DNA"/>
</dbReference>
<accession>A0A4Z2HM10</accession>
<organism evidence="1 2">
    <name type="scientific">Liparis tanakae</name>
    <name type="common">Tanaka's snailfish</name>
    <dbReference type="NCBI Taxonomy" id="230148"/>
    <lineage>
        <taxon>Eukaryota</taxon>
        <taxon>Metazoa</taxon>
        <taxon>Chordata</taxon>
        <taxon>Craniata</taxon>
        <taxon>Vertebrata</taxon>
        <taxon>Euteleostomi</taxon>
        <taxon>Actinopterygii</taxon>
        <taxon>Neopterygii</taxon>
        <taxon>Teleostei</taxon>
        <taxon>Neoteleostei</taxon>
        <taxon>Acanthomorphata</taxon>
        <taxon>Eupercaria</taxon>
        <taxon>Perciformes</taxon>
        <taxon>Cottioidei</taxon>
        <taxon>Cottales</taxon>
        <taxon>Liparidae</taxon>
        <taxon>Liparis</taxon>
    </lineage>
</organism>
<gene>
    <name evidence="1" type="ORF">EYF80_022846</name>
</gene>
<sequence length="264" mass="28142">MGMVPSRTYELWPPSSSLAPRTSLTLKCSISSMKTDVPPASDLVDGVEVRHVEDVGALWLGCDLLQLHLQRLPDAHGENPDAGFGGRLGRLQDVILAPAVREEDGDPLDASGRRPGATAFREDVGGGVADGIPGHRVPAQVADVAGGSFHILKSLVSTQGELGGGSVTVPDHGDPRLVRRHVEGLNDVGHPLPDLLKVLLSNTGRRIQDERQVVVDIFTTCRERIQEELVKNAVHMSSGECGPDGFTCPLSVHRLAGKSQSQDD</sequence>
<keyword evidence="2" id="KW-1185">Reference proteome</keyword>
<protein>
    <submittedName>
        <fullName evidence="1">Uncharacterized protein</fullName>
    </submittedName>
</protein>
<name>A0A4Z2HM10_9TELE</name>
<proteinExistence type="predicted"/>
<reference evidence="1 2" key="1">
    <citation type="submission" date="2019-03" db="EMBL/GenBank/DDBJ databases">
        <title>First draft genome of Liparis tanakae, snailfish: a comprehensive survey of snailfish specific genes.</title>
        <authorList>
            <person name="Kim W."/>
            <person name="Song I."/>
            <person name="Jeong J.-H."/>
            <person name="Kim D."/>
            <person name="Kim S."/>
            <person name="Ryu S."/>
            <person name="Song J.Y."/>
            <person name="Lee S.K."/>
        </authorList>
    </citation>
    <scope>NUCLEOTIDE SEQUENCE [LARGE SCALE GENOMIC DNA]</scope>
    <source>
        <tissue evidence="1">Muscle</tissue>
    </source>
</reference>
<dbReference type="AlphaFoldDB" id="A0A4Z2HM10"/>
<comment type="caution">
    <text evidence="1">The sequence shown here is derived from an EMBL/GenBank/DDBJ whole genome shotgun (WGS) entry which is preliminary data.</text>
</comment>
<evidence type="ECO:0000313" key="2">
    <source>
        <dbReference type="Proteomes" id="UP000314294"/>
    </source>
</evidence>
<dbReference type="Proteomes" id="UP000314294">
    <property type="component" value="Unassembled WGS sequence"/>
</dbReference>
<evidence type="ECO:0000313" key="1">
    <source>
        <dbReference type="EMBL" id="TNN66929.1"/>
    </source>
</evidence>